<dbReference type="SUPFAM" id="SSF46785">
    <property type="entry name" value="Winged helix' DNA-binding domain"/>
    <property type="match status" value="1"/>
</dbReference>
<keyword evidence="1" id="KW-0805">Transcription regulation</keyword>
<dbReference type="InterPro" id="IPR036388">
    <property type="entry name" value="WH-like_DNA-bd_sf"/>
</dbReference>
<reference evidence="5" key="1">
    <citation type="journal article" date="2022" name="Int. J. Syst. Evol. Microbiol.">
        <title>Pseudomonas aegrilactucae sp. nov. and Pseudomonas morbosilactucae sp. nov., pathogens causing bacterial rot of lettuce in Japan.</title>
        <authorList>
            <person name="Sawada H."/>
            <person name="Fujikawa T."/>
            <person name="Satou M."/>
        </authorList>
    </citation>
    <scope>NUCLEOTIDE SEQUENCE</scope>
    <source>
        <strain evidence="5">0166_1</strain>
    </source>
</reference>
<evidence type="ECO:0000256" key="1">
    <source>
        <dbReference type="ARBA" id="ARBA00023015"/>
    </source>
</evidence>
<dbReference type="CDD" id="cd00090">
    <property type="entry name" value="HTH_ARSR"/>
    <property type="match status" value="1"/>
</dbReference>
<dbReference type="PANTHER" id="PTHR43132:SF6">
    <property type="entry name" value="HTH-TYPE TRANSCRIPTIONAL REPRESSOR CZRA"/>
    <property type="match status" value="1"/>
</dbReference>
<dbReference type="AlphaFoldDB" id="A0A9E6XXG3"/>
<protein>
    <submittedName>
        <fullName evidence="5">HTH-type transcriptional regulator NmtR</fullName>
    </submittedName>
</protein>
<name>A0A9E6XXG3_9ACTN</name>
<dbReference type="PROSITE" id="PS50987">
    <property type="entry name" value="HTH_ARSR_2"/>
    <property type="match status" value="1"/>
</dbReference>
<dbReference type="Gene3D" id="1.10.10.10">
    <property type="entry name" value="Winged helix-like DNA-binding domain superfamily/Winged helix DNA-binding domain"/>
    <property type="match status" value="1"/>
</dbReference>
<evidence type="ECO:0000256" key="3">
    <source>
        <dbReference type="ARBA" id="ARBA00023163"/>
    </source>
</evidence>
<gene>
    <name evidence="5" type="primary">nmtR</name>
    <name evidence="5" type="ORF">DSM104329_02591</name>
</gene>
<dbReference type="GO" id="GO:0003700">
    <property type="term" value="F:DNA-binding transcription factor activity"/>
    <property type="evidence" value="ECO:0007669"/>
    <property type="project" value="InterPro"/>
</dbReference>
<proteinExistence type="predicted"/>
<accession>A0A9E6XXG3</accession>
<keyword evidence="6" id="KW-1185">Reference proteome</keyword>
<evidence type="ECO:0000259" key="4">
    <source>
        <dbReference type="PROSITE" id="PS50987"/>
    </source>
</evidence>
<dbReference type="GO" id="GO:0003677">
    <property type="term" value="F:DNA binding"/>
    <property type="evidence" value="ECO:0007669"/>
    <property type="project" value="UniProtKB-KW"/>
</dbReference>
<dbReference type="PANTHER" id="PTHR43132">
    <property type="entry name" value="ARSENICAL RESISTANCE OPERON REPRESSOR ARSR-RELATED"/>
    <property type="match status" value="1"/>
</dbReference>
<dbReference type="Pfam" id="PF01022">
    <property type="entry name" value="HTH_5"/>
    <property type="match status" value="1"/>
</dbReference>
<dbReference type="InterPro" id="IPR036390">
    <property type="entry name" value="WH_DNA-bd_sf"/>
</dbReference>
<dbReference type="InterPro" id="IPR051011">
    <property type="entry name" value="Metal_resp_trans_reg"/>
</dbReference>
<dbReference type="PRINTS" id="PR00778">
    <property type="entry name" value="HTHARSR"/>
</dbReference>
<dbReference type="KEGG" id="sbae:DSM104329_02591"/>
<keyword evidence="2" id="KW-0238">DNA-binding</keyword>
<evidence type="ECO:0000256" key="2">
    <source>
        <dbReference type="ARBA" id="ARBA00023125"/>
    </source>
</evidence>
<dbReference type="EMBL" id="CP087164">
    <property type="protein sequence ID" value="UGS36191.1"/>
    <property type="molecule type" value="Genomic_DNA"/>
</dbReference>
<dbReference type="Proteomes" id="UP001162834">
    <property type="component" value="Chromosome"/>
</dbReference>
<dbReference type="NCBIfam" id="NF033788">
    <property type="entry name" value="HTH_metalloreg"/>
    <property type="match status" value="1"/>
</dbReference>
<evidence type="ECO:0000313" key="5">
    <source>
        <dbReference type="EMBL" id="UGS36191.1"/>
    </source>
</evidence>
<sequence length="98" mass="10342">MQALSAPSRLRILARLHVGPASVSTIAAAVGMEGSAVSHQLRLLRHLGLVVGQRDGRQVVYELHDDHVAEMLEQVIAHVDHVRLGLAGRAGASLTVGA</sequence>
<dbReference type="InterPro" id="IPR001845">
    <property type="entry name" value="HTH_ArsR_DNA-bd_dom"/>
</dbReference>
<feature type="domain" description="HTH arsR-type" evidence="4">
    <location>
        <begin position="1"/>
        <end position="83"/>
    </location>
</feature>
<keyword evidence="3" id="KW-0804">Transcription</keyword>
<dbReference type="InterPro" id="IPR011991">
    <property type="entry name" value="ArsR-like_HTH"/>
</dbReference>
<dbReference type="SMART" id="SM00418">
    <property type="entry name" value="HTH_ARSR"/>
    <property type="match status" value="1"/>
</dbReference>
<organism evidence="5 6">
    <name type="scientific">Capillimicrobium parvum</name>
    <dbReference type="NCBI Taxonomy" id="2884022"/>
    <lineage>
        <taxon>Bacteria</taxon>
        <taxon>Bacillati</taxon>
        <taxon>Actinomycetota</taxon>
        <taxon>Thermoleophilia</taxon>
        <taxon>Solirubrobacterales</taxon>
        <taxon>Capillimicrobiaceae</taxon>
        <taxon>Capillimicrobium</taxon>
    </lineage>
</organism>
<evidence type="ECO:0000313" key="6">
    <source>
        <dbReference type="Proteomes" id="UP001162834"/>
    </source>
</evidence>